<feature type="compositionally biased region" description="Basic residues" evidence="1">
    <location>
        <begin position="131"/>
        <end position="143"/>
    </location>
</feature>
<keyword evidence="3" id="KW-1185">Reference proteome</keyword>
<organism evidence="2 3">
    <name type="scientific">Acropora cervicornis</name>
    <name type="common">Staghorn coral</name>
    <dbReference type="NCBI Taxonomy" id="6130"/>
    <lineage>
        <taxon>Eukaryota</taxon>
        <taxon>Metazoa</taxon>
        <taxon>Cnidaria</taxon>
        <taxon>Anthozoa</taxon>
        <taxon>Hexacorallia</taxon>
        <taxon>Scleractinia</taxon>
        <taxon>Astrocoeniina</taxon>
        <taxon>Acroporidae</taxon>
        <taxon>Acropora</taxon>
    </lineage>
</organism>
<protein>
    <submittedName>
        <fullName evidence="2">Uncharacterized protein</fullName>
    </submittedName>
</protein>
<name>A0AAD9PUJ3_ACRCE</name>
<dbReference type="PANTHER" id="PTHR47331:SF3">
    <property type="match status" value="1"/>
</dbReference>
<sequence length="379" mass="42892">MTAFDKGTLGTKLLHLKSSRSGYLSTVTTKLNEIDALLSNKENLDRVREKLSDFVTAFEKVKEAHILYLSFIEDEDCIARCQESFDWELIGYERITLSKWIARVKEAVRLDAQISPQDSVSHAGSRSTSKSSRRSKHWSRSGLHKSTGSGSHKSSETSLSVVRAKEAARMAELKAEAAILKKRQFLEEQRFRLKQDEKCLTLETEIAKSKALAFMDPNRRLVVPEPTVVESKPRSVVPNQTTSEMRSRVPVQSLPVARGFSTLNLEAPEWQHCPSVINKRKSSSDSSHSGALSSPSERAFHEMLELRQHQNILQQQQNKIVEMLVTQQKKSSLPNSRVPNFDGVPLEYASFIRAFGNIIKSKTSSSSERLYYLEQFMVM</sequence>
<proteinExistence type="predicted"/>
<dbReference type="PANTHER" id="PTHR47331">
    <property type="entry name" value="PHD-TYPE DOMAIN-CONTAINING PROTEIN"/>
    <property type="match status" value="1"/>
</dbReference>
<feature type="region of interest" description="Disordered" evidence="1">
    <location>
        <begin position="118"/>
        <end position="160"/>
    </location>
</feature>
<evidence type="ECO:0000313" key="3">
    <source>
        <dbReference type="Proteomes" id="UP001249851"/>
    </source>
</evidence>
<dbReference type="AlphaFoldDB" id="A0AAD9PUJ3"/>
<reference evidence="2" key="1">
    <citation type="journal article" date="2023" name="G3 (Bethesda)">
        <title>Whole genome assembly and annotation of the endangered Caribbean coral Acropora cervicornis.</title>
        <authorList>
            <person name="Selwyn J.D."/>
            <person name="Vollmer S.V."/>
        </authorList>
    </citation>
    <scope>NUCLEOTIDE SEQUENCE</scope>
    <source>
        <strain evidence="2">K2</strain>
    </source>
</reference>
<feature type="compositionally biased region" description="Low complexity" evidence="1">
    <location>
        <begin position="144"/>
        <end position="160"/>
    </location>
</feature>
<dbReference type="Proteomes" id="UP001249851">
    <property type="component" value="Unassembled WGS sequence"/>
</dbReference>
<comment type="caution">
    <text evidence="2">The sequence shown here is derived from an EMBL/GenBank/DDBJ whole genome shotgun (WGS) entry which is preliminary data.</text>
</comment>
<feature type="compositionally biased region" description="Low complexity" evidence="1">
    <location>
        <begin position="121"/>
        <end position="130"/>
    </location>
</feature>
<evidence type="ECO:0000256" key="1">
    <source>
        <dbReference type="SAM" id="MobiDB-lite"/>
    </source>
</evidence>
<dbReference type="EMBL" id="JARQWQ010000127">
    <property type="protein sequence ID" value="KAK2549357.1"/>
    <property type="molecule type" value="Genomic_DNA"/>
</dbReference>
<accession>A0AAD9PUJ3</accession>
<gene>
    <name evidence="2" type="ORF">P5673_030181</name>
</gene>
<evidence type="ECO:0000313" key="2">
    <source>
        <dbReference type="EMBL" id="KAK2549357.1"/>
    </source>
</evidence>
<reference evidence="2" key="2">
    <citation type="journal article" date="2023" name="Science">
        <title>Genomic signatures of disease resistance in endangered staghorn corals.</title>
        <authorList>
            <person name="Vollmer S.V."/>
            <person name="Selwyn J.D."/>
            <person name="Despard B.A."/>
            <person name="Roesel C.L."/>
        </authorList>
    </citation>
    <scope>NUCLEOTIDE SEQUENCE</scope>
    <source>
        <strain evidence="2">K2</strain>
    </source>
</reference>